<dbReference type="PANTHER" id="PTHR11848">
    <property type="entry name" value="TGF-BETA FAMILY"/>
    <property type="match status" value="1"/>
</dbReference>
<feature type="region of interest" description="Disordered" evidence="13">
    <location>
        <begin position="238"/>
        <end position="259"/>
    </location>
</feature>
<evidence type="ECO:0000256" key="9">
    <source>
        <dbReference type="ARBA" id="ARBA00023180"/>
    </source>
</evidence>
<proteinExistence type="inferred from homology"/>
<keyword evidence="7 12" id="KW-0339">Growth factor</keyword>
<feature type="domain" description="TGF-beta family profile" evidence="15">
    <location>
        <begin position="337"/>
        <end position="450"/>
    </location>
</feature>
<dbReference type="Pfam" id="PF00019">
    <property type="entry name" value="TGF_beta"/>
    <property type="match status" value="1"/>
</dbReference>
<reference evidence="16" key="2">
    <citation type="submission" date="2025-08" db="UniProtKB">
        <authorList>
            <consortium name="Ensembl"/>
        </authorList>
    </citation>
    <scope>IDENTIFICATION</scope>
</reference>
<dbReference type="Gene3D" id="2.10.90.10">
    <property type="entry name" value="Cystine-knot cytokines"/>
    <property type="match status" value="1"/>
</dbReference>
<dbReference type="GeneTree" id="ENSGT00940000157214"/>
<dbReference type="FunFam" id="2.10.90.10:FF:000008">
    <property type="entry name" value="Bone morphogenetic protein 3"/>
    <property type="match status" value="1"/>
</dbReference>
<keyword evidence="4" id="KW-0964">Secreted</keyword>
<evidence type="ECO:0000256" key="6">
    <source>
        <dbReference type="ARBA" id="ARBA00022729"/>
    </source>
</evidence>
<keyword evidence="3" id="KW-0202">Cytokine</keyword>
<evidence type="ECO:0000256" key="5">
    <source>
        <dbReference type="ARBA" id="ARBA00022685"/>
    </source>
</evidence>
<dbReference type="PRINTS" id="PR00669">
    <property type="entry name" value="INHIBINA"/>
</dbReference>
<dbReference type="InterPro" id="IPR029034">
    <property type="entry name" value="Cystine-knot_cytokine"/>
</dbReference>
<accession>A0A8C9RFS8</accession>
<dbReference type="InterPro" id="IPR017948">
    <property type="entry name" value="TGFb_CS"/>
</dbReference>
<dbReference type="SMART" id="SM00204">
    <property type="entry name" value="TGFB"/>
    <property type="match status" value="1"/>
</dbReference>
<reference evidence="16 17" key="1">
    <citation type="submission" date="2019-04" db="EMBL/GenBank/DDBJ databases">
        <authorList>
            <consortium name="Wellcome Sanger Institute Data Sharing"/>
        </authorList>
    </citation>
    <scope>NUCLEOTIDE SEQUENCE [LARGE SCALE GENOMIC DNA]</scope>
</reference>
<reference evidence="16" key="3">
    <citation type="submission" date="2025-09" db="UniProtKB">
        <authorList>
            <consortium name="Ensembl"/>
        </authorList>
    </citation>
    <scope>IDENTIFICATION</scope>
</reference>
<dbReference type="Proteomes" id="UP000694397">
    <property type="component" value="Chromosome 24"/>
</dbReference>
<evidence type="ECO:0000313" key="17">
    <source>
        <dbReference type="Proteomes" id="UP000694397"/>
    </source>
</evidence>
<evidence type="ECO:0000256" key="11">
    <source>
        <dbReference type="ARBA" id="ARBA00042879"/>
    </source>
</evidence>
<feature type="region of interest" description="Disordered" evidence="13">
    <location>
        <begin position="297"/>
        <end position="324"/>
    </location>
</feature>
<dbReference type="GO" id="GO:0045669">
    <property type="term" value="P:positive regulation of osteoblast differentiation"/>
    <property type="evidence" value="ECO:0007669"/>
    <property type="project" value="TreeGrafter"/>
</dbReference>
<evidence type="ECO:0000256" key="7">
    <source>
        <dbReference type="ARBA" id="ARBA00023030"/>
    </source>
</evidence>
<organism evidence="16 17">
    <name type="scientific">Scleropages formosus</name>
    <name type="common">Asian bonytongue</name>
    <name type="synonym">Osteoglossum formosum</name>
    <dbReference type="NCBI Taxonomy" id="113540"/>
    <lineage>
        <taxon>Eukaryota</taxon>
        <taxon>Metazoa</taxon>
        <taxon>Chordata</taxon>
        <taxon>Craniata</taxon>
        <taxon>Vertebrata</taxon>
        <taxon>Euteleostomi</taxon>
        <taxon>Actinopterygii</taxon>
        <taxon>Neopterygii</taxon>
        <taxon>Teleostei</taxon>
        <taxon>Osteoglossocephala</taxon>
        <taxon>Osteoglossomorpha</taxon>
        <taxon>Osteoglossiformes</taxon>
        <taxon>Osteoglossidae</taxon>
        <taxon>Scleropages</taxon>
    </lineage>
</organism>
<keyword evidence="17" id="KW-1185">Reference proteome</keyword>
<dbReference type="GeneID" id="108918878"/>
<keyword evidence="8" id="KW-1015">Disulfide bond</keyword>
<dbReference type="PANTHER" id="PTHR11848:SF145">
    <property type="entry name" value="GROWTH_DIFFERENTIATION FACTOR 10"/>
    <property type="match status" value="1"/>
</dbReference>
<evidence type="ECO:0000256" key="3">
    <source>
        <dbReference type="ARBA" id="ARBA00022514"/>
    </source>
</evidence>
<dbReference type="OrthoDB" id="5987191at2759"/>
<keyword evidence="6 14" id="KW-0732">Signal</keyword>
<evidence type="ECO:0000256" key="4">
    <source>
        <dbReference type="ARBA" id="ARBA00022525"/>
    </source>
</evidence>
<evidence type="ECO:0000256" key="1">
    <source>
        <dbReference type="ARBA" id="ARBA00004613"/>
    </source>
</evidence>
<dbReference type="Ensembl" id="ENSSFOT00015013935.2">
    <property type="protein sequence ID" value="ENSSFOP00015013765.1"/>
    <property type="gene ID" value="ENSSFOG00015008888.2"/>
</dbReference>
<evidence type="ECO:0000259" key="15">
    <source>
        <dbReference type="PROSITE" id="PS51362"/>
    </source>
</evidence>
<comment type="similarity">
    <text evidence="2 12">Belongs to the TGF-beta family.</text>
</comment>
<feature type="chain" id="PRO_5034058513" description="Growth/differentiation factor 10" evidence="14">
    <location>
        <begin position="20"/>
        <end position="450"/>
    </location>
</feature>
<name>A0A8C9RFS8_SCLFO</name>
<feature type="signal peptide" evidence="14">
    <location>
        <begin position="1"/>
        <end position="19"/>
    </location>
</feature>
<comment type="subcellular location">
    <subcellularLocation>
        <location evidence="1">Secreted</location>
    </subcellularLocation>
</comment>
<evidence type="ECO:0000256" key="13">
    <source>
        <dbReference type="SAM" id="MobiDB-lite"/>
    </source>
</evidence>
<dbReference type="GO" id="GO:0008083">
    <property type="term" value="F:growth factor activity"/>
    <property type="evidence" value="ECO:0007669"/>
    <property type="project" value="UniProtKB-KW"/>
</dbReference>
<evidence type="ECO:0000256" key="10">
    <source>
        <dbReference type="ARBA" id="ARBA00040122"/>
    </source>
</evidence>
<sequence length="450" mass="50020">MAPMLVFLVHVFLSLGCGASEETVRDNKRSVHPGLGTSSDGLDDGDPVSAHMFKLYDKYSRDLYHSADGNTVRSFKATSDALEQKALFQFNLSSVQESEVVISATFHIFFDLRLRQRSWFCKRLKTPACHVQLNHPLPLVHLLFRGTSPNFTAGQLLANLTLAPHRRGAWLTRDISDVVKAARATDESLVTVELDFEKKSLKHQGRISQLGPPYILVYADDLSISEPNSVAATLQRYDPSAVGEEPTLSPNASPDGRVRRDARLSQPILDNELPEVEHSAWKNQELWESSYLAPKPKPLAREAKRQGQEEDGSVEDGGMGLGAPQVLSFDEKTMRKARRRQWSEPRVCARRYLRVDFADIGWSEWVLAPKAFDAYYCAGPCGFPIPKVVRPSNHATIQSIVRAVGITPGVPEPCCVPDKTSALSVLFLDEGRNMVLKVYPGMSVETCSCR</sequence>
<dbReference type="AlphaFoldDB" id="A0A8C9RFS8"/>
<evidence type="ECO:0000256" key="12">
    <source>
        <dbReference type="RuleBase" id="RU000354"/>
    </source>
</evidence>
<dbReference type="SUPFAM" id="SSF57501">
    <property type="entry name" value="Cystine-knot cytokines"/>
    <property type="match status" value="1"/>
</dbReference>
<feature type="compositionally biased region" description="Basic and acidic residues" evidence="13">
    <location>
        <begin position="299"/>
        <end position="308"/>
    </location>
</feature>
<protein>
    <recommendedName>
        <fullName evidence="10">Growth/differentiation factor 10</fullName>
    </recommendedName>
    <alternativeName>
        <fullName evidence="11">Bone morphogenetic protein 3B</fullName>
    </alternativeName>
</protein>
<keyword evidence="5" id="KW-0165">Cleavage on pair of basic residues</keyword>
<evidence type="ECO:0000256" key="8">
    <source>
        <dbReference type="ARBA" id="ARBA00023157"/>
    </source>
</evidence>
<dbReference type="PROSITE" id="PS00250">
    <property type="entry name" value="TGF_BETA_1"/>
    <property type="match status" value="1"/>
</dbReference>
<dbReference type="GO" id="GO:0005125">
    <property type="term" value="F:cytokine activity"/>
    <property type="evidence" value="ECO:0007669"/>
    <property type="project" value="UniProtKB-KW"/>
</dbReference>
<dbReference type="KEGG" id="sfm:108918878"/>
<dbReference type="InterPro" id="IPR015615">
    <property type="entry name" value="TGF-beta-rel"/>
</dbReference>
<evidence type="ECO:0000256" key="2">
    <source>
        <dbReference type="ARBA" id="ARBA00006656"/>
    </source>
</evidence>
<gene>
    <name evidence="16" type="primary">GDF10</name>
    <name evidence="16" type="synonym">LOC108918878</name>
</gene>
<dbReference type="PROSITE" id="PS51362">
    <property type="entry name" value="TGF_BETA_2"/>
    <property type="match status" value="1"/>
</dbReference>
<dbReference type="GO" id="GO:0005615">
    <property type="term" value="C:extracellular space"/>
    <property type="evidence" value="ECO:0007669"/>
    <property type="project" value="UniProtKB-KW"/>
</dbReference>
<evidence type="ECO:0000313" key="16">
    <source>
        <dbReference type="Ensembl" id="ENSSFOP00015013765.1"/>
    </source>
</evidence>
<keyword evidence="9" id="KW-0325">Glycoprotein</keyword>
<evidence type="ECO:0000256" key="14">
    <source>
        <dbReference type="SAM" id="SignalP"/>
    </source>
</evidence>
<dbReference type="InterPro" id="IPR001839">
    <property type="entry name" value="TGF-b_C"/>
</dbReference>